<organism evidence="1">
    <name type="scientific">Myoviridae sp. ctvns3</name>
    <dbReference type="NCBI Taxonomy" id="2825204"/>
    <lineage>
        <taxon>Viruses</taxon>
        <taxon>Duplodnaviria</taxon>
        <taxon>Heunggongvirae</taxon>
        <taxon>Uroviricota</taxon>
        <taxon>Caudoviricetes</taxon>
    </lineage>
</organism>
<dbReference type="EMBL" id="BK015391">
    <property type="protein sequence ID" value="DAE04623.1"/>
    <property type="molecule type" value="Genomic_DNA"/>
</dbReference>
<name>A0A8S5PBS0_9CAUD</name>
<proteinExistence type="predicted"/>
<protein>
    <submittedName>
        <fullName evidence="1">Uncharacterized protein</fullName>
    </submittedName>
</protein>
<evidence type="ECO:0000313" key="1">
    <source>
        <dbReference type="EMBL" id="DAE04623.1"/>
    </source>
</evidence>
<accession>A0A8S5PBS0</accession>
<reference evidence="1" key="1">
    <citation type="journal article" date="2021" name="Proc. Natl. Acad. Sci. U.S.A.">
        <title>A Catalog of Tens of Thousands of Viruses from Human Metagenomes Reveals Hidden Associations with Chronic Diseases.</title>
        <authorList>
            <person name="Tisza M.J."/>
            <person name="Buck C.B."/>
        </authorList>
    </citation>
    <scope>NUCLEOTIDE SEQUENCE</scope>
    <source>
        <strain evidence="1">Ctvns3</strain>
    </source>
</reference>
<sequence>MKNQNIIIASNGKVTYVMVNGKVYGDHVVKVEFIHDHKDKPNDARLLIATDCAPLEGAASDEERQAFMKRVELLSELQKGE</sequence>